<dbReference type="Gene3D" id="2.40.170.20">
    <property type="entry name" value="TonB-dependent receptor, beta-barrel domain"/>
    <property type="match status" value="1"/>
</dbReference>
<dbReference type="OrthoDB" id="8727862at2"/>
<accession>C5BT79</accession>
<dbReference type="Pfam" id="PF00593">
    <property type="entry name" value="TonB_dep_Rec_b-barrel"/>
    <property type="match status" value="1"/>
</dbReference>
<dbReference type="PANTHER" id="PTHR40980:SF3">
    <property type="entry name" value="TONB-DEPENDENT RECEPTOR-LIKE BETA-BARREL DOMAIN-CONTAINING PROTEIN"/>
    <property type="match status" value="1"/>
</dbReference>
<dbReference type="GO" id="GO:0009279">
    <property type="term" value="C:cell outer membrane"/>
    <property type="evidence" value="ECO:0007669"/>
    <property type="project" value="UniProtKB-SubCell"/>
</dbReference>
<keyword evidence="3 8" id="KW-1134">Transmembrane beta strand</keyword>
<evidence type="ECO:0000256" key="8">
    <source>
        <dbReference type="PROSITE-ProRule" id="PRU01360"/>
    </source>
</evidence>
<evidence type="ECO:0000256" key="3">
    <source>
        <dbReference type="ARBA" id="ARBA00022452"/>
    </source>
</evidence>
<name>C5BT79_TERTT</name>
<sequence length="950" mass="105191">MTHTYTRAGVSTSVFLLSTLGLIGPAAAQGEQDIEEVIVRGLRSSLESAQNLKREANSVVDSIVADDIGKLPDRSIAEAIQRIPGVAVSRFDQPADPEHFAGEGAGVSIRGLPQVRAELNGRDIFSASDGRSLSFDDVPAELMSAVDVHKTPTADMIEGGLGGIVNLRTRMPFDSEDMLLSGTVKANYADNIDEWNPEASVLYSNNWTNSAGKFGVLIDLSTSEISSRADNLYNRAFFPRDDIEDDRVWVTKGSDWRRNDYNRTRSGQYLALQWSPGTHLETYVTALRSEATREWYENAFFLDAGVYPVPPENSDWVYDENNALVSGTLTSPSGIALGTSSRVSKNESTTTDISAGATWFVNQWTVSADLQQVKSTAERSDYTLGTVIFPEQIYVSGLDNDDGPTIVDVDNTLRDIGNYSYGQMMTWPVKNEAESTAVRVDAEYEFEDSIVSSVKAGVRYAKKEADNREAFSWSARVQPWNLSAWGDDVPKITDASLMQAYEFDNFQRGDAQVPLSAWMYKREALNDFAATTHAMAATTQPPAGSEWATSLPDFAEQGNLNYAPNKNIQDETSNAAYIRMDFALSDRFGGNAGIRYVRTENTASGYFQAPGLTVGDEQIFAFPSEPISAKNSYNSLLPSMNLRFDATENVVLRFSASKGIWKPEFERLKAVWTLDVGWNDAIPEDQRPTDGDQVTRDMVKINLTSNETNPYLRPMQAKQYDLSAEWYFNDAGGALTAALFKKDVYDYFRVQSYSVETRDLNVTATNVINTGTADVQGIEIGGSYYFDFLPAPFDGFGVTGNMTLVDSSTELPAQEGTTPTDTDGSPINDLPLEGLAERTYNLALMYEKERFFVRLAYNYASEILQSIGPNGWNGTDQDIVWKLPVFADAYSQWDLSMGYDITDQLTLNLEAYNLGKSKTKGIMKQNEAGEHPAFVYSQDTRYGISLRFTF</sequence>
<dbReference type="InterPro" id="IPR010104">
    <property type="entry name" value="TonB_rcpt_bac"/>
</dbReference>
<dbReference type="InterPro" id="IPR039426">
    <property type="entry name" value="TonB-dep_rcpt-like"/>
</dbReference>
<comment type="subcellular location">
    <subcellularLocation>
        <location evidence="1 8">Cell outer membrane</location>
        <topology evidence="1 8">Multi-pass membrane protein</topology>
    </subcellularLocation>
</comment>
<evidence type="ECO:0000313" key="14">
    <source>
        <dbReference type="Proteomes" id="UP000009080"/>
    </source>
</evidence>
<evidence type="ECO:0000256" key="7">
    <source>
        <dbReference type="ARBA" id="ARBA00023237"/>
    </source>
</evidence>
<dbReference type="InterPro" id="IPR037066">
    <property type="entry name" value="Plug_dom_sf"/>
</dbReference>
<dbReference type="PANTHER" id="PTHR40980">
    <property type="entry name" value="PLUG DOMAIN-CONTAINING PROTEIN"/>
    <property type="match status" value="1"/>
</dbReference>
<keyword evidence="13" id="KW-0675">Receptor</keyword>
<evidence type="ECO:0000259" key="12">
    <source>
        <dbReference type="Pfam" id="PF07715"/>
    </source>
</evidence>
<dbReference type="Proteomes" id="UP000009080">
    <property type="component" value="Chromosome"/>
</dbReference>
<dbReference type="Gene3D" id="2.170.130.10">
    <property type="entry name" value="TonB-dependent receptor, plug domain"/>
    <property type="match status" value="1"/>
</dbReference>
<organism evidence="13 14">
    <name type="scientific">Teredinibacter turnerae (strain ATCC 39867 / T7901)</name>
    <dbReference type="NCBI Taxonomy" id="377629"/>
    <lineage>
        <taxon>Bacteria</taxon>
        <taxon>Pseudomonadati</taxon>
        <taxon>Pseudomonadota</taxon>
        <taxon>Gammaproteobacteria</taxon>
        <taxon>Cellvibrionales</taxon>
        <taxon>Cellvibrionaceae</taxon>
        <taxon>Teredinibacter</taxon>
    </lineage>
</organism>
<feature type="domain" description="TonB-dependent receptor-like beta-barrel" evidence="11">
    <location>
        <begin position="399"/>
        <end position="914"/>
    </location>
</feature>
<dbReference type="NCBIfam" id="TIGR01782">
    <property type="entry name" value="TonB-Xanth-Caul"/>
    <property type="match status" value="1"/>
</dbReference>
<gene>
    <name evidence="13" type="ordered locus">TERTU_1502</name>
</gene>
<keyword evidence="7 8" id="KW-0998">Cell outer membrane</keyword>
<dbReference type="Pfam" id="PF07715">
    <property type="entry name" value="Plug"/>
    <property type="match status" value="1"/>
</dbReference>
<keyword evidence="14" id="KW-1185">Reference proteome</keyword>
<dbReference type="InterPro" id="IPR036942">
    <property type="entry name" value="Beta-barrel_TonB_sf"/>
</dbReference>
<feature type="chain" id="PRO_5002946659" evidence="10">
    <location>
        <begin position="29"/>
        <end position="950"/>
    </location>
</feature>
<evidence type="ECO:0000256" key="5">
    <source>
        <dbReference type="ARBA" id="ARBA00023077"/>
    </source>
</evidence>
<dbReference type="InterPro" id="IPR012910">
    <property type="entry name" value="Plug_dom"/>
</dbReference>
<keyword evidence="6 8" id="KW-0472">Membrane</keyword>
<protein>
    <submittedName>
        <fullName evidence="13">TonB-dependent receptor</fullName>
    </submittedName>
</protein>
<dbReference type="AlphaFoldDB" id="C5BT79"/>
<evidence type="ECO:0000259" key="11">
    <source>
        <dbReference type="Pfam" id="PF00593"/>
    </source>
</evidence>
<keyword evidence="2 8" id="KW-0813">Transport</keyword>
<evidence type="ECO:0000256" key="6">
    <source>
        <dbReference type="ARBA" id="ARBA00023136"/>
    </source>
</evidence>
<evidence type="ECO:0000256" key="4">
    <source>
        <dbReference type="ARBA" id="ARBA00022692"/>
    </source>
</evidence>
<feature type="signal peptide" evidence="10">
    <location>
        <begin position="1"/>
        <end position="28"/>
    </location>
</feature>
<dbReference type="PROSITE" id="PS52016">
    <property type="entry name" value="TONB_DEPENDENT_REC_3"/>
    <property type="match status" value="1"/>
</dbReference>
<comment type="similarity">
    <text evidence="8 9">Belongs to the TonB-dependent receptor family.</text>
</comment>
<evidence type="ECO:0000256" key="10">
    <source>
        <dbReference type="SAM" id="SignalP"/>
    </source>
</evidence>
<dbReference type="EMBL" id="CP001614">
    <property type="protein sequence ID" value="ACR13992.1"/>
    <property type="molecule type" value="Genomic_DNA"/>
</dbReference>
<dbReference type="HOGENOM" id="CLU_006935_2_0_6"/>
<dbReference type="InterPro" id="IPR000531">
    <property type="entry name" value="Beta-barrel_TonB"/>
</dbReference>
<evidence type="ECO:0000256" key="9">
    <source>
        <dbReference type="RuleBase" id="RU003357"/>
    </source>
</evidence>
<evidence type="ECO:0000256" key="2">
    <source>
        <dbReference type="ARBA" id="ARBA00022448"/>
    </source>
</evidence>
<dbReference type="STRING" id="377629.TERTU_1502"/>
<reference evidence="13 14" key="1">
    <citation type="journal article" date="2009" name="PLoS ONE">
        <title>The complete genome of Teredinibacter turnerae T7901: an intracellular endosymbiont of marine wood-boring bivalves (shipworms).</title>
        <authorList>
            <person name="Yang J.C."/>
            <person name="Madupu R."/>
            <person name="Durkin A.S."/>
            <person name="Ekborg N.A."/>
            <person name="Pedamallu C.S."/>
            <person name="Hostetler J.B."/>
            <person name="Radune D."/>
            <person name="Toms B.S."/>
            <person name="Henrissat B."/>
            <person name="Coutinho P.M."/>
            <person name="Schwarz S."/>
            <person name="Field L."/>
            <person name="Trindade-Silva A.E."/>
            <person name="Soares C.A.G."/>
            <person name="Elshahawi S."/>
            <person name="Hanora A."/>
            <person name="Schmidt E.W."/>
            <person name="Haygood M.G."/>
            <person name="Posfai J."/>
            <person name="Benner J."/>
            <person name="Madinger C."/>
            <person name="Nove J."/>
            <person name="Anton B."/>
            <person name="Chaudhary K."/>
            <person name="Foster J."/>
            <person name="Holman A."/>
            <person name="Kumar S."/>
            <person name="Lessard P.A."/>
            <person name="Luyten Y.A."/>
            <person name="Slatko B."/>
            <person name="Wood N."/>
            <person name="Wu B."/>
            <person name="Teplitski M."/>
            <person name="Mougous J.D."/>
            <person name="Ward N."/>
            <person name="Eisen J.A."/>
            <person name="Badger J.H."/>
            <person name="Distel D.L."/>
        </authorList>
    </citation>
    <scope>NUCLEOTIDE SEQUENCE [LARGE SCALE GENOMIC DNA]</scope>
    <source>
        <strain evidence="14">ATCC 39867 / T7901</strain>
    </source>
</reference>
<keyword evidence="10" id="KW-0732">Signal</keyword>
<proteinExistence type="inferred from homology"/>
<feature type="domain" description="TonB-dependent receptor plug" evidence="12">
    <location>
        <begin position="53"/>
        <end position="163"/>
    </location>
</feature>
<dbReference type="KEGG" id="ttu:TERTU_1502"/>
<keyword evidence="5 9" id="KW-0798">TonB box</keyword>
<evidence type="ECO:0000313" key="13">
    <source>
        <dbReference type="EMBL" id="ACR13992.1"/>
    </source>
</evidence>
<evidence type="ECO:0000256" key="1">
    <source>
        <dbReference type="ARBA" id="ARBA00004571"/>
    </source>
</evidence>
<keyword evidence="4 8" id="KW-0812">Transmembrane</keyword>
<dbReference type="RefSeq" id="WP_015820107.1">
    <property type="nucleotide sequence ID" value="NC_012997.1"/>
</dbReference>
<dbReference type="SUPFAM" id="SSF56935">
    <property type="entry name" value="Porins"/>
    <property type="match status" value="1"/>
</dbReference>
<dbReference type="eggNOG" id="COG4771">
    <property type="taxonomic scope" value="Bacteria"/>
</dbReference>
<dbReference type="eggNOG" id="COG1629">
    <property type="taxonomic scope" value="Bacteria"/>
</dbReference>